<dbReference type="Gene3D" id="3.40.50.1240">
    <property type="entry name" value="Phosphoglycerate mutase-like"/>
    <property type="match status" value="1"/>
</dbReference>
<comment type="caution">
    <text evidence="2">The sequence shown here is derived from an EMBL/GenBank/DDBJ whole genome shotgun (WGS) entry which is preliminary data.</text>
</comment>
<dbReference type="InterPro" id="IPR013078">
    <property type="entry name" value="His_Pase_superF_clade-1"/>
</dbReference>
<dbReference type="CDD" id="cd07067">
    <property type="entry name" value="HP_PGM_like"/>
    <property type="match status" value="1"/>
</dbReference>
<evidence type="ECO:0000313" key="3">
    <source>
        <dbReference type="Proteomes" id="UP000192342"/>
    </source>
</evidence>
<dbReference type="Pfam" id="PF00300">
    <property type="entry name" value="His_Phos_1"/>
    <property type="match status" value="1"/>
</dbReference>
<evidence type="ECO:0000313" key="2">
    <source>
        <dbReference type="EMBL" id="ORE85292.1"/>
    </source>
</evidence>
<feature type="site" description="Transition state stabilizer" evidence="1">
    <location>
        <position position="147"/>
    </location>
</feature>
<dbReference type="InterPro" id="IPR029033">
    <property type="entry name" value="His_PPase_superfam"/>
</dbReference>
<dbReference type="SMART" id="SM00855">
    <property type="entry name" value="PGAM"/>
    <property type="match status" value="1"/>
</dbReference>
<gene>
    <name evidence="2" type="ORF">ATO7_15952</name>
</gene>
<dbReference type="GO" id="GO:0005737">
    <property type="term" value="C:cytoplasm"/>
    <property type="evidence" value="ECO:0007669"/>
    <property type="project" value="TreeGrafter"/>
</dbReference>
<dbReference type="RefSeq" id="WP_146680406.1">
    <property type="nucleotide sequence ID" value="NZ_AQQV01000005.1"/>
</dbReference>
<name>A0A1Y1SB56_9GAMM</name>
<organism evidence="2 3">
    <name type="scientific">Oceanococcus atlanticus</name>
    <dbReference type="NCBI Taxonomy" id="1317117"/>
    <lineage>
        <taxon>Bacteria</taxon>
        <taxon>Pseudomonadati</taxon>
        <taxon>Pseudomonadota</taxon>
        <taxon>Gammaproteobacteria</taxon>
        <taxon>Chromatiales</taxon>
        <taxon>Oceanococcaceae</taxon>
        <taxon>Oceanococcus</taxon>
    </lineage>
</organism>
<dbReference type="AlphaFoldDB" id="A0A1Y1SB56"/>
<proteinExistence type="predicted"/>
<dbReference type="GO" id="GO:0016791">
    <property type="term" value="F:phosphatase activity"/>
    <property type="evidence" value="ECO:0007669"/>
    <property type="project" value="TreeGrafter"/>
</dbReference>
<dbReference type="SUPFAM" id="SSF53254">
    <property type="entry name" value="Phosphoglycerate mutase-like"/>
    <property type="match status" value="1"/>
</dbReference>
<dbReference type="Proteomes" id="UP000192342">
    <property type="component" value="Unassembled WGS sequence"/>
</dbReference>
<dbReference type="STRING" id="1317117.ATO7_15952"/>
<evidence type="ECO:0000256" key="1">
    <source>
        <dbReference type="PIRSR" id="PIRSR613078-3"/>
    </source>
</evidence>
<protein>
    <submittedName>
        <fullName evidence="2">Phosphoglycerate mutase family protein</fullName>
    </submittedName>
</protein>
<dbReference type="EMBL" id="AQQV01000005">
    <property type="protein sequence ID" value="ORE85292.1"/>
    <property type="molecule type" value="Genomic_DNA"/>
</dbReference>
<dbReference type="PANTHER" id="PTHR48100:SF1">
    <property type="entry name" value="HISTIDINE PHOSPHATASE FAMILY PROTEIN-RELATED"/>
    <property type="match status" value="1"/>
</dbReference>
<sequence length="195" mass="21656">MIRLDVLRHGECQGGEIFRGATDVALSDAGWQQMRASAERAAAPWQRIVSSPLQRCRAFAEELSVRLEIPLSVDPDWREMSFGQWEGQLREEVFAREAQAISAFYRDPVNCAPPQGEAGDVLQARVVEAYQRVLAEASGQHVLIVTHGGVIRALLAHVLGMPLQRMFTLDVPYACLSGLHHVERAGFSRLLSHNT</sequence>
<keyword evidence="3" id="KW-1185">Reference proteome</keyword>
<dbReference type="PANTHER" id="PTHR48100">
    <property type="entry name" value="BROAD-SPECIFICITY PHOSPHATASE YOR283W-RELATED"/>
    <property type="match status" value="1"/>
</dbReference>
<accession>A0A1Y1SB56</accession>
<dbReference type="InterPro" id="IPR050275">
    <property type="entry name" value="PGM_Phosphatase"/>
</dbReference>
<dbReference type="OrthoDB" id="9783269at2"/>
<reference evidence="2 3" key="1">
    <citation type="submission" date="2013-04" db="EMBL/GenBank/DDBJ databases">
        <title>Oceanococcus atlanticus 22II-S10r2 Genome Sequencing.</title>
        <authorList>
            <person name="Lai Q."/>
            <person name="Li G."/>
            <person name="Shao Z."/>
        </authorList>
    </citation>
    <scope>NUCLEOTIDE SEQUENCE [LARGE SCALE GENOMIC DNA]</scope>
    <source>
        <strain evidence="2 3">22II-S10r2</strain>
    </source>
</reference>
<dbReference type="PIRSF" id="PIRSF000709">
    <property type="entry name" value="6PFK_2-Ptase"/>
    <property type="match status" value="1"/>
</dbReference>